<reference evidence="8" key="2">
    <citation type="journal article" date="2021" name="Genome Biol. Evol.">
        <title>Developing a high-quality reference genome for a parasitic bivalve with doubly uniparental inheritance (Bivalvia: Unionida).</title>
        <authorList>
            <person name="Smith C.H."/>
        </authorList>
    </citation>
    <scope>NUCLEOTIDE SEQUENCE</scope>
    <source>
        <strain evidence="8">CHS0354</strain>
        <tissue evidence="8">Mantle</tissue>
    </source>
</reference>
<evidence type="ECO:0008006" key="10">
    <source>
        <dbReference type="Google" id="ProtNLM"/>
    </source>
</evidence>
<keyword evidence="5 7" id="KW-0472">Membrane</keyword>
<evidence type="ECO:0000256" key="6">
    <source>
        <dbReference type="SAM" id="MobiDB-lite"/>
    </source>
</evidence>
<dbReference type="PANTHER" id="PTHR10926:SF0">
    <property type="entry name" value="CDC50, ISOFORM A"/>
    <property type="match status" value="1"/>
</dbReference>
<dbReference type="PANTHER" id="PTHR10926">
    <property type="entry name" value="CELL CYCLE CONTROL PROTEIN 50"/>
    <property type="match status" value="1"/>
</dbReference>
<dbReference type="InterPro" id="IPR005045">
    <property type="entry name" value="CDC50/LEM3_fam"/>
</dbReference>
<evidence type="ECO:0000256" key="1">
    <source>
        <dbReference type="ARBA" id="ARBA00004141"/>
    </source>
</evidence>
<keyword evidence="4 7" id="KW-1133">Transmembrane helix</keyword>
<comment type="similarity">
    <text evidence="2">Belongs to the CDC50/LEM3 family.</text>
</comment>
<dbReference type="AlphaFoldDB" id="A0AAE0WF31"/>
<dbReference type="Proteomes" id="UP001195483">
    <property type="component" value="Unassembled WGS sequence"/>
</dbReference>
<evidence type="ECO:0000313" key="8">
    <source>
        <dbReference type="EMBL" id="KAK3610935.1"/>
    </source>
</evidence>
<dbReference type="GO" id="GO:0005886">
    <property type="term" value="C:plasma membrane"/>
    <property type="evidence" value="ECO:0007669"/>
    <property type="project" value="TreeGrafter"/>
</dbReference>
<keyword evidence="3 7" id="KW-0812">Transmembrane</keyword>
<feature type="compositionally biased region" description="Basic and acidic residues" evidence="6">
    <location>
        <begin position="11"/>
        <end position="25"/>
    </location>
</feature>
<feature type="transmembrane region" description="Helical" evidence="7">
    <location>
        <begin position="36"/>
        <end position="62"/>
    </location>
</feature>
<evidence type="ECO:0000256" key="5">
    <source>
        <dbReference type="ARBA" id="ARBA00023136"/>
    </source>
</evidence>
<comment type="subcellular location">
    <subcellularLocation>
        <location evidence="1">Membrane</location>
        <topology evidence="1">Multi-pass membrane protein</topology>
    </subcellularLocation>
</comment>
<feature type="region of interest" description="Disordered" evidence="6">
    <location>
        <begin position="1"/>
        <end position="26"/>
    </location>
</feature>
<dbReference type="PIRSF" id="PIRSF015840">
    <property type="entry name" value="DUF284_TM_euk"/>
    <property type="match status" value="1"/>
</dbReference>
<comment type="caution">
    <text evidence="8">The sequence shown here is derived from an EMBL/GenBank/DDBJ whole genome shotgun (WGS) entry which is preliminary data.</text>
</comment>
<evidence type="ECO:0000256" key="2">
    <source>
        <dbReference type="ARBA" id="ARBA00009457"/>
    </source>
</evidence>
<organism evidence="8 9">
    <name type="scientific">Potamilus streckersoni</name>
    <dbReference type="NCBI Taxonomy" id="2493646"/>
    <lineage>
        <taxon>Eukaryota</taxon>
        <taxon>Metazoa</taxon>
        <taxon>Spiralia</taxon>
        <taxon>Lophotrochozoa</taxon>
        <taxon>Mollusca</taxon>
        <taxon>Bivalvia</taxon>
        <taxon>Autobranchia</taxon>
        <taxon>Heteroconchia</taxon>
        <taxon>Palaeoheterodonta</taxon>
        <taxon>Unionida</taxon>
        <taxon>Unionoidea</taxon>
        <taxon>Unionidae</taxon>
        <taxon>Ambleminae</taxon>
        <taxon>Lampsilini</taxon>
        <taxon>Potamilus</taxon>
    </lineage>
</organism>
<keyword evidence="9" id="KW-1185">Reference proteome</keyword>
<reference evidence="8" key="1">
    <citation type="journal article" date="2021" name="Genome Biol. Evol.">
        <title>A High-Quality Reference Genome for a Parasitic Bivalve with Doubly Uniparental Inheritance (Bivalvia: Unionida).</title>
        <authorList>
            <person name="Smith C.H."/>
        </authorList>
    </citation>
    <scope>NUCLEOTIDE SEQUENCE</scope>
    <source>
        <strain evidence="8">CHS0354</strain>
    </source>
</reference>
<reference evidence="8" key="3">
    <citation type="submission" date="2023-05" db="EMBL/GenBank/DDBJ databases">
        <authorList>
            <person name="Smith C.H."/>
        </authorList>
    </citation>
    <scope>NUCLEOTIDE SEQUENCE</scope>
    <source>
        <strain evidence="8">CHS0354</strain>
        <tissue evidence="8">Mantle</tissue>
    </source>
</reference>
<evidence type="ECO:0000256" key="3">
    <source>
        <dbReference type="ARBA" id="ARBA00022692"/>
    </source>
</evidence>
<evidence type="ECO:0000313" key="9">
    <source>
        <dbReference type="Proteomes" id="UP001195483"/>
    </source>
</evidence>
<dbReference type="GO" id="GO:0005794">
    <property type="term" value="C:Golgi apparatus"/>
    <property type="evidence" value="ECO:0007669"/>
    <property type="project" value="TreeGrafter"/>
</dbReference>
<dbReference type="Pfam" id="PF03381">
    <property type="entry name" value="CDC50"/>
    <property type="match status" value="1"/>
</dbReference>
<dbReference type="GO" id="GO:0005783">
    <property type="term" value="C:endoplasmic reticulum"/>
    <property type="evidence" value="ECO:0007669"/>
    <property type="project" value="TreeGrafter"/>
</dbReference>
<feature type="transmembrane region" description="Helical" evidence="7">
    <location>
        <begin position="311"/>
        <end position="333"/>
    </location>
</feature>
<dbReference type="EMBL" id="JAEAOA010001342">
    <property type="protein sequence ID" value="KAK3610935.1"/>
    <property type="molecule type" value="Genomic_DNA"/>
</dbReference>
<name>A0AAE0WF31_9BIVA</name>
<evidence type="ECO:0000256" key="4">
    <source>
        <dbReference type="ARBA" id="ARBA00022989"/>
    </source>
</evidence>
<sequence length="339" mass="37491">MATRTPGTPAEGEKSTSRRPKDTKFKQQKLPAWQPILTAGTVLPAFFAIGVAFIPLGAVLYVTSDNVLEYKYDYTKCTNSAGELCADVIGNYTNGTSNSCSCSISIELQTDFKGTVYMYYGLTNFYQNHRRYVRSRDDAQLHGETISVSNLNSDCEPYKTSGDKGIAPCGAIANSLFNDSYQLTYNGGTNSTTVPLLFTNIAWASDREEKFKNPSPSAWDGLTHPPNWKYNASDYGGYKNESLIVWMRTAALPTFRKLHSRIDHSVSTFKEGLPKGKYTVDIVYAYPVTSFQGTKSLILTTTSWLGGKNPFLGIAYLVVGCVCILLGVIFLIIHLKWGR</sequence>
<evidence type="ECO:0000256" key="7">
    <source>
        <dbReference type="SAM" id="Phobius"/>
    </source>
</evidence>
<gene>
    <name evidence="8" type="ORF">CHS0354_022202</name>
</gene>
<proteinExistence type="inferred from homology"/>
<protein>
    <recommendedName>
        <fullName evidence="10">Cell cycle control protein</fullName>
    </recommendedName>
</protein>
<accession>A0AAE0WF31</accession>
<feature type="non-terminal residue" evidence="8">
    <location>
        <position position="339"/>
    </location>
</feature>